<reference evidence="1 2" key="1">
    <citation type="submission" date="2024-03" db="EMBL/GenBank/DDBJ databases">
        <title>Human intestinal bacterial collection.</title>
        <authorList>
            <person name="Pauvert C."/>
            <person name="Hitch T.C.A."/>
            <person name="Clavel T."/>
        </authorList>
    </citation>
    <scope>NUCLEOTIDE SEQUENCE [LARGE SCALE GENOMIC DNA]</scope>
    <source>
        <strain evidence="1 2">CLA-JM-H38</strain>
    </source>
</reference>
<dbReference type="Pfam" id="PF06935">
    <property type="entry name" value="DUF1284"/>
    <property type="match status" value="1"/>
</dbReference>
<proteinExistence type="predicted"/>
<accession>A0ABV1FBI4</accession>
<protein>
    <submittedName>
        <fullName evidence="1">DUF1284 domain-containing protein</fullName>
    </submittedName>
</protein>
<comment type="caution">
    <text evidence="1">The sequence shown here is derived from an EMBL/GenBank/DDBJ whole genome shotgun (WGS) entry which is preliminary data.</text>
</comment>
<organism evidence="1 2">
    <name type="scientific">Ruminococcoides intestinale</name>
    <dbReference type="NCBI Taxonomy" id="3133162"/>
    <lineage>
        <taxon>Bacteria</taxon>
        <taxon>Bacillati</taxon>
        <taxon>Bacillota</taxon>
        <taxon>Clostridia</taxon>
        <taxon>Eubacteriales</taxon>
        <taxon>Oscillospiraceae</taxon>
        <taxon>Ruminococcoides</taxon>
    </lineage>
</organism>
<sequence>MTKSLSFKFRPHHSLCVQFFEGKGYSDEFVCGMAKIVSVLENNNANLTLTGGCDEICSSCPNRDNGSCDVTGKASCYDKRCLDLLGMKIGDTADWKELSRIARENIILKDRLSQVCGDCKWSHICRDKADKMKSLH</sequence>
<name>A0ABV1FBI4_9FIRM</name>
<dbReference type="EMBL" id="JBBMEZ010000037">
    <property type="protein sequence ID" value="MEQ2470754.1"/>
    <property type="molecule type" value="Genomic_DNA"/>
</dbReference>
<evidence type="ECO:0000313" key="2">
    <source>
        <dbReference type="Proteomes" id="UP001490816"/>
    </source>
</evidence>
<keyword evidence="2" id="KW-1185">Reference proteome</keyword>
<dbReference type="Proteomes" id="UP001490816">
    <property type="component" value="Unassembled WGS sequence"/>
</dbReference>
<gene>
    <name evidence="1" type="ORF">WMO39_10535</name>
</gene>
<evidence type="ECO:0000313" key="1">
    <source>
        <dbReference type="EMBL" id="MEQ2470754.1"/>
    </source>
</evidence>
<dbReference type="InterPro" id="IPR009702">
    <property type="entry name" value="DUF1284"/>
</dbReference>